<keyword evidence="1" id="KW-0720">Serine protease</keyword>
<evidence type="ECO:0000256" key="1">
    <source>
        <dbReference type="ARBA" id="ARBA00022825"/>
    </source>
</evidence>
<dbReference type="Gene3D" id="2.40.10.10">
    <property type="entry name" value="Trypsin-like serine proteases"/>
    <property type="match status" value="1"/>
</dbReference>
<organism evidence="2 3">
    <name type="scientific">Paludifilum halophilum</name>
    <dbReference type="NCBI Taxonomy" id="1642702"/>
    <lineage>
        <taxon>Bacteria</taxon>
        <taxon>Bacillati</taxon>
        <taxon>Bacillota</taxon>
        <taxon>Bacilli</taxon>
        <taxon>Bacillales</taxon>
        <taxon>Thermoactinomycetaceae</taxon>
        <taxon>Paludifilum</taxon>
    </lineage>
</organism>
<proteinExistence type="predicted"/>
<sequence>MDPSFPSVFSQPGSSPIKNIREGFPAEFTYDVLRYDYAVLTIDPEYSFDSVYNWSMRADVDESEQVVASGYPNDYQCKSIGGITNYDSLFDVIQHGAFIDHGYSGGPLWNVKSGVGRTQIGINVAGSGSEYYACALDEDTQDLNYNQKPVQNNMLND</sequence>
<dbReference type="InterPro" id="IPR009003">
    <property type="entry name" value="Peptidase_S1_PA"/>
</dbReference>
<evidence type="ECO:0000313" key="2">
    <source>
        <dbReference type="EMBL" id="OYD08517.1"/>
    </source>
</evidence>
<accession>A0A235B9F0</accession>
<dbReference type="AlphaFoldDB" id="A0A235B9F0"/>
<reference evidence="2 3" key="1">
    <citation type="submission" date="2017-07" db="EMBL/GenBank/DDBJ databases">
        <title>The genome sequence of Paludifilum halophilum highlights mechanisms for microbial adaptation to high salt environemnts.</title>
        <authorList>
            <person name="Belbahri L."/>
        </authorList>
    </citation>
    <scope>NUCLEOTIDE SEQUENCE [LARGE SCALE GENOMIC DNA]</scope>
    <source>
        <strain evidence="2 3">DSM 102817</strain>
    </source>
</reference>
<keyword evidence="3" id="KW-1185">Reference proteome</keyword>
<dbReference type="Pfam" id="PF13365">
    <property type="entry name" value="Trypsin_2"/>
    <property type="match status" value="1"/>
</dbReference>
<name>A0A235B9F0_9BACL</name>
<dbReference type="SUPFAM" id="SSF50494">
    <property type="entry name" value="Trypsin-like serine proteases"/>
    <property type="match status" value="1"/>
</dbReference>
<dbReference type="InterPro" id="IPR043504">
    <property type="entry name" value="Peptidase_S1_PA_chymotrypsin"/>
</dbReference>
<keyword evidence="1" id="KW-0645">Protease</keyword>
<dbReference type="OrthoDB" id="191045at2"/>
<comment type="caution">
    <text evidence="2">The sequence shown here is derived from an EMBL/GenBank/DDBJ whole genome shotgun (WGS) entry which is preliminary data.</text>
</comment>
<gene>
    <name evidence="2" type="ORF">CHM34_06735</name>
</gene>
<evidence type="ECO:0000313" key="3">
    <source>
        <dbReference type="Proteomes" id="UP000215459"/>
    </source>
</evidence>
<dbReference type="GO" id="GO:0008236">
    <property type="term" value="F:serine-type peptidase activity"/>
    <property type="evidence" value="ECO:0007669"/>
    <property type="project" value="UniProtKB-KW"/>
</dbReference>
<dbReference type="Proteomes" id="UP000215459">
    <property type="component" value="Unassembled WGS sequence"/>
</dbReference>
<protein>
    <submittedName>
        <fullName evidence="2">Uncharacterized protein</fullName>
    </submittedName>
</protein>
<dbReference type="RefSeq" id="WP_094263822.1">
    <property type="nucleotide sequence ID" value="NZ_NOWF01000003.1"/>
</dbReference>
<keyword evidence="1" id="KW-0378">Hydrolase</keyword>
<dbReference type="EMBL" id="NOWF01000003">
    <property type="protein sequence ID" value="OYD08517.1"/>
    <property type="molecule type" value="Genomic_DNA"/>
</dbReference>